<evidence type="ECO:0000256" key="1">
    <source>
        <dbReference type="ARBA" id="ARBA00004141"/>
    </source>
</evidence>
<sequence>MADPKQPTPPTPIGVANSSSATVVEYVSPAHNDTATDVEGGRGGRLFKLFRWRIAVPAYSFIIYLIAVALAICLLVFLSSSQGFVLAEIIGVPSDQLGDSAGSLSFYDQLMSLPSVYLWGVASDRIGRRTVYSLGFFTMAIALASYTFAKNLYPQLLIIRLIFAVGGAASSSMVTAVLADYAGEQDRGKIAGVVGIVSGLGALLALFVFLPLPARFGDDDPVKGLRVTYLVVAGLAVVVAGLAFLGLQRRRNVKVWESTAGVGRSSASGQEGLVAGADEDGAVVTGPVPKRSFWALAREGIAEAKDPKILLGYSACFLARGDTIIITTFVPLWVYKYYIDSGLCPITDPDDPDKKTLCHDAYITSSMLTGIAQTLTIVGAPLFGYLSDRLYRPLTLLISTVLGLLSYLWLFLSPSPIQKQVYFPILLLGLAEIGAVVTSLSLVTASTIPKDARGSVAGVSSFVGALGILINTKVGGVLFDGWRSTGPFFVMVVAHAVVTVIAIWVVFVEVGRERARRRREGGHGSRGVLEELRRQQLEVR</sequence>
<dbReference type="Pfam" id="PF07690">
    <property type="entry name" value="MFS_1"/>
    <property type="match status" value="2"/>
</dbReference>
<organism evidence="4 5">
    <name type="scientific">Rhizophlyctis rosea</name>
    <dbReference type="NCBI Taxonomy" id="64517"/>
    <lineage>
        <taxon>Eukaryota</taxon>
        <taxon>Fungi</taxon>
        <taxon>Fungi incertae sedis</taxon>
        <taxon>Chytridiomycota</taxon>
        <taxon>Chytridiomycota incertae sedis</taxon>
        <taxon>Chytridiomycetes</taxon>
        <taxon>Rhizophlyctidales</taxon>
        <taxon>Rhizophlyctidaceae</taxon>
        <taxon>Rhizophlyctis</taxon>
    </lineage>
</organism>
<feature type="transmembrane region" description="Helical" evidence="2">
    <location>
        <begin position="361"/>
        <end position="383"/>
    </location>
</feature>
<dbReference type="InterPro" id="IPR020846">
    <property type="entry name" value="MFS_dom"/>
</dbReference>
<feature type="transmembrane region" description="Helical" evidence="2">
    <location>
        <begin position="155"/>
        <end position="178"/>
    </location>
</feature>
<protein>
    <recommendedName>
        <fullName evidence="3">Major facilitator superfamily (MFS) profile domain-containing protein</fullName>
    </recommendedName>
</protein>
<keyword evidence="2" id="KW-0472">Membrane</keyword>
<dbReference type="PANTHER" id="PTHR23524:SF1">
    <property type="entry name" value="MRH DOMAIN-CONTAINING PROTEIN-RELATED"/>
    <property type="match status" value="1"/>
</dbReference>
<comment type="subcellular location">
    <subcellularLocation>
        <location evidence="1">Membrane</location>
        <topology evidence="1">Multi-pass membrane protein</topology>
    </subcellularLocation>
</comment>
<keyword evidence="5" id="KW-1185">Reference proteome</keyword>
<gene>
    <name evidence="4" type="ORF">HK097_008629</name>
</gene>
<feature type="transmembrane region" description="Helical" evidence="2">
    <location>
        <begin position="310"/>
        <end position="335"/>
    </location>
</feature>
<feature type="transmembrane region" description="Helical" evidence="2">
    <location>
        <begin position="488"/>
        <end position="510"/>
    </location>
</feature>
<dbReference type="PROSITE" id="PS50850">
    <property type="entry name" value="MFS"/>
    <property type="match status" value="1"/>
</dbReference>
<dbReference type="InterPro" id="IPR011701">
    <property type="entry name" value="MFS"/>
</dbReference>
<keyword evidence="2" id="KW-1133">Transmembrane helix</keyword>
<keyword evidence="2" id="KW-0812">Transmembrane</keyword>
<accession>A0AAD5SA78</accession>
<evidence type="ECO:0000259" key="3">
    <source>
        <dbReference type="PROSITE" id="PS50850"/>
    </source>
</evidence>
<feature type="domain" description="Major facilitator superfamily (MFS) profile" evidence="3">
    <location>
        <begin position="59"/>
        <end position="511"/>
    </location>
</feature>
<dbReference type="Proteomes" id="UP001212841">
    <property type="component" value="Unassembled WGS sequence"/>
</dbReference>
<dbReference type="InterPro" id="IPR036259">
    <property type="entry name" value="MFS_trans_sf"/>
</dbReference>
<dbReference type="GO" id="GO:0016020">
    <property type="term" value="C:membrane"/>
    <property type="evidence" value="ECO:0007669"/>
    <property type="project" value="UniProtKB-SubCell"/>
</dbReference>
<dbReference type="AlphaFoldDB" id="A0AAD5SA78"/>
<evidence type="ECO:0000313" key="4">
    <source>
        <dbReference type="EMBL" id="KAJ3050412.1"/>
    </source>
</evidence>
<feature type="transmembrane region" description="Helical" evidence="2">
    <location>
        <begin position="54"/>
        <end position="80"/>
    </location>
</feature>
<dbReference type="SUPFAM" id="SSF103473">
    <property type="entry name" value="MFS general substrate transporter"/>
    <property type="match status" value="1"/>
</dbReference>
<feature type="transmembrane region" description="Helical" evidence="2">
    <location>
        <begin position="190"/>
        <end position="212"/>
    </location>
</feature>
<name>A0AAD5SA78_9FUNG</name>
<dbReference type="GO" id="GO:0022857">
    <property type="term" value="F:transmembrane transporter activity"/>
    <property type="evidence" value="ECO:0007669"/>
    <property type="project" value="InterPro"/>
</dbReference>
<evidence type="ECO:0000256" key="2">
    <source>
        <dbReference type="SAM" id="Phobius"/>
    </source>
</evidence>
<feature type="transmembrane region" description="Helical" evidence="2">
    <location>
        <begin position="390"/>
        <end position="410"/>
    </location>
</feature>
<proteinExistence type="predicted"/>
<evidence type="ECO:0000313" key="5">
    <source>
        <dbReference type="Proteomes" id="UP001212841"/>
    </source>
</evidence>
<dbReference type="Gene3D" id="1.20.1250.20">
    <property type="entry name" value="MFS general substrate transporter like domains"/>
    <property type="match status" value="2"/>
</dbReference>
<feature type="transmembrane region" description="Helical" evidence="2">
    <location>
        <begin position="131"/>
        <end position="149"/>
    </location>
</feature>
<comment type="caution">
    <text evidence="4">The sequence shown here is derived from an EMBL/GenBank/DDBJ whole genome shotgun (WGS) entry which is preliminary data.</text>
</comment>
<dbReference type="EMBL" id="JADGJD010000516">
    <property type="protein sequence ID" value="KAJ3050412.1"/>
    <property type="molecule type" value="Genomic_DNA"/>
</dbReference>
<feature type="transmembrane region" description="Helical" evidence="2">
    <location>
        <begin position="455"/>
        <end position="476"/>
    </location>
</feature>
<dbReference type="PANTHER" id="PTHR23524">
    <property type="entry name" value="TRANSPORTER, PUTATIVE (AFU_ORTHOLOGUE AFUA_8G04850)-RELATED"/>
    <property type="match status" value="1"/>
</dbReference>
<feature type="transmembrane region" description="Helical" evidence="2">
    <location>
        <begin position="227"/>
        <end position="247"/>
    </location>
</feature>
<reference evidence="4" key="1">
    <citation type="submission" date="2020-05" db="EMBL/GenBank/DDBJ databases">
        <title>Phylogenomic resolution of chytrid fungi.</title>
        <authorList>
            <person name="Stajich J.E."/>
            <person name="Amses K."/>
            <person name="Simmons R."/>
            <person name="Seto K."/>
            <person name="Myers J."/>
            <person name="Bonds A."/>
            <person name="Quandt C.A."/>
            <person name="Barry K."/>
            <person name="Liu P."/>
            <person name="Grigoriev I."/>
            <person name="Longcore J.E."/>
            <person name="James T.Y."/>
        </authorList>
    </citation>
    <scope>NUCLEOTIDE SEQUENCE</scope>
    <source>
        <strain evidence="4">JEL0318</strain>
    </source>
</reference>
<feature type="transmembrane region" description="Helical" evidence="2">
    <location>
        <begin position="422"/>
        <end position="443"/>
    </location>
</feature>